<dbReference type="Gene3D" id="3.40.50.300">
    <property type="entry name" value="P-loop containing nucleotide triphosphate hydrolases"/>
    <property type="match status" value="1"/>
</dbReference>
<accession>A0A9W4S4Z5</accession>
<comment type="caution">
    <text evidence="2">The sequence shown here is derived from an EMBL/GenBank/DDBJ whole genome shotgun (WGS) entry which is preliminary data.</text>
</comment>
<dbReference type="GO" id="GO:0016887">
    <property type="term" value="F:ATP hydrolysis activity"/>
    <property type="evidence" value="ECO:0007669"/>
    <property type="project" value="InterPro"/>
</dbReference>
<feature type="domain" description="ATPase AAA-type core" evidence="1">
    <location>
        <begin position="25"/>
        <end position="138"/>
    </location>
</feature>
<evidence type="ECO:0000313" key="3">
    <source>
        <dbReference type="Proteomes" id="UP001152533"/>
    </source>
</evidence>
<dbReference type="InterPro" id="IPR027417">
    <property type="entry name" value="P-loop_NTPase"/>
</dbReference>
<name>A0A9W4S4Z5_9PEZI</name>
<dbReference type="EMBL" id="CAMGZC010001428">
    <property type="protein sequence ID" value="CAI0652744.1"/>
    <property type="molecule type" value="Genomic_DNA"/>
</dbReference>
<dbReference type="GO" id="GO:0005524">
    <property type="term" value="F:ATP binding"/>
    <property type="evidence" value="ECO:0007669"/>
    <property type="project" value="InterPro"/>
</dbReference>
<dbReference type="PANTHER" id="PTHR23070">
    <property type="entry name" value="BCS1 AAA-TYPE ATPASE"/>
    <property type="match status" value="1"/>
</dbReference>
<keyword evidence="3" id="KW-1185">Reference proteome</keyword>
<gene>
    <name evidence="2" type="ORF">CGXH109_LOCUS120205</name>
</gene>
<sequence length="214" mass="23997">MKEELKQMLLNDYASRGLPYQRGYLLYSRPGTRKLSLSISIASCFGLNVYVVSLTSINDSQLNALFAELPQRYIILLKDVDAAGTTQVRDANNNQLLNVLNSVASQDRRILIITTNHIKHLDDALIQPSCINIKIKFKLTNAKVIQKLFCTIFKYSEEEVPSAETQDKKNADVQQLAVKFTRVVGELEHSPADILSFLFSNRGYVSKALADVEG</sequence>
<dbReference type="InterPro" id="IPR050747">
    <property type="entry name" value="Mitochondrial_chaperone_BCS1"/>
</dbReference>
<dbReference type="InterPro" id="IPR003959">
    <property type="entry name" value="ATPase_AAA_core"/>
</dbReference>
<evidence type="ECO:0000313" key="2">
    <source>
        <dbReference type="EMBL" id="CAI0652744.1"/>
    </source>
</evidence>
<dbReference type="Pfam" id="PF00004">
    <property type="entry name" value="AAA"/>
    <property type="match status" value="1"/>
</dbReference>
<dbReference type="Proteomes" id="UP001152533">
    <property type="component" value="Unassembled WGS sequence"/>
</dbReference>
<protein>
    <recommendedName>
        <fullName evidence="1">ATPase AAA-type core domain-containing protein</fullName>
    </recommendedName>
</protein>
<reference evidence="2" key="1">
    <citation type="submission" date="2022-08" db="EMBL/GenBank/DDBJ databases">
        <authorList>
            <person name="Giroux E."/>
            <person name="Giroux E."/>
        </authorList>
    </citation>
    <scope>NUCLEOTIDE SEQUENCE</scope>
    <source>
        <strain evidence="2">H1091258</strain>
    </source>
</reference>
<evidence type="ECO:0000259" key="1">
    <source>
        <dbReference type="Pfam" id="PF00004"/>
    </source>
</evidence>
<proteinExistence type="predicted"/>
<dbReference type="AlphaFoldDB" id="A0A9W4S4Z5"/>
<organism evidence="2 3">
    <name type="scientific">Colletotrichum noveboracense</name>
    <dbReference type="NCBI Taxonomy" id="2664923"/>
    <lineage>
        <taxon>Eukaryota</taxon>
        <taxon>Fungi</taxon>
        <taxon>Dikarya</taxon>
        <taxon>Ascomycota</taxon>
        <taxon>Pezizomycotina</taxon>
        <taxon>Sordariomycetes</taxon>
        <taxon>Hypocreomycetidae</taxon>
        <taxon>Glomerellales</taxon>
        <taxon>Glomerellaceae</taxon>
        <taxon>Colletotrichum</taxon>
        <taxon>Colletotrichum gloeosporioides species complex</taxon>
    </lineage>
</organism>
<dbReference type="SUPFAM" id="SSF52540">
    <property type="entry name" value="P-loop containing nucleoside triphosphate hydrolases"/>
    <property type="match status" value="1"/>
</dbReference>